<accession>A0A448X5M8</accession>
<gene>
    <name evidence="2" type="ORF">PXEA_LOCUS22125</name>
</gene>
<evidence type="ECO:0000313" key="2">
    <source>
        <dbReference type="EMBL" id="VEL28685.1"/>
    </source>
</evidence>
<proteinExistence type="predicted"/>
<keyword evidence="3" id="KW-1185">Reference proteome</keyword>
<evidence type="ECO:0000256" key="1">
    <source>
        <dbReference type="SAM" id="MobiDB-lite"/>
    </source>
</evidence>
<feature type="region of interest" description="Disordered" evidence="1">
    <location>
        <begin position="52"/>
        <end position="80"/>
    </location>
</feature>
<reference evidence="2" key="1">
    <citation type="submission" date="2018-11" db="EMBL/GenBank/DDBJ databases">
        <authorList>
            <consortium name="Pathogen Informatics"/>
        </authorList>
    </citation>
    <scope>NUCLEOTIDE SEQUENCE</scope>
</reference>
<dbReference type="EMBL" id="CAAALY010096875">
    <property type="protein sequence ID" value="VEL28685.1"/>
    <property type="molecule type" value="Genomic_DNA"/>
</dbReference>
<protein>
    <submittedName>
        <fullName evidence="2">Uncharacterized protein</fullName>
    </submittedName>
</protein>
<name>A0A448X5M8_9PLAT</name>
<dbReference type="AlphaFoldDB" id="A0A448X5M8"/>
<organism evidence="2 3">
    <name type="scientific">Protopolystoma xenopodis</name>
    <dbReference type="NCBI Taxonomy" id="117903"/>
    <lineage>
        <taxon>Eukaryota</taxon>
        <taxon>Metazoa</taxon>
        <taxon>Spiralia</taxon>
        <taxon>Lophotrochozoa</taxon>
        <taxon>Platyhelminthes</taxon>
        <taxon>Monogenea</taxon>
        <taxon>Polyopisthocotylea</taxon>
        <taxon>Polystomatidea</taxon>
        <taxon>Polystomatidae</taxon>
        <taxon>Protopolystoma</taxon>
    </lineage>
</organism>
<comment type="caution">
    <text evidence="2">The sequence shown here is derived from an EMBL/GenBank/DDBJ whole genome shotgun (WGS) entry which is preliminary data.</text>
</comment>
<evidence type="ECO:0000313" key="3">
    <source>
        <dbReference type="Proteomes" id="UP000784294"/>
    </source>
</evidence>
<sequence>METFPEVASAALQAFSGLLAQQPFPLSAERLCYLLTCNMFIVDRAAVLTRQHVQPPSGPPTAASTTVGISSLTLADKNKE</sequence>
<dbReference type="Proteomes" id="UP000784294">
    <property type="component" value="Unassembled WGS sequence"/>
</dbReference>